<keyword evidence="7" id="KW-1185">Reference proteome</keyword>
<dbReference type="Gene3D" id="3.90.1150.10">
    <property type="entry name" value="Aspartate Aminotransferase, domain 1"/>
    <property type="match status" value="1"/>
</dbReference>
<evidence type="ECO:0000256" key="2">
    <source>
        <dbReference type="ARBA" id="ARBA00022605"/>
    </source>
</evidence>
<dbReference type="PANTHER" id="PTHR11986">
    <property type="entry name" value="AMINOTRANSFERASE CLASS III"/>
    <property type="match status" value="1"/>
</dbReference>
<dbReference type="InterPro" id="IPR015421">
    <property type="entry name" value="PyrdxlP-dep_Trfase_major"/>
</dbReference>
<dbReference type="NCBIfam" id="TIGR00707">
    <property type="entry name" value="argD"/>
    <property type="match status" value="1"/>
</dbReference>
<accession>A0A3M0BRT9</accession>
<comment type="subunit">
    <text evidence="5">Homodimer.</text>
</comment>
<feature type="binding site" evidence="5">
    <location>
        <position position="129"/>
    </location>
    <ligand>
        <name>pyridoxal 5'-phosphate</name>
        <dbReference type="ChEBI" id="CHEBI:597326"/>
    </ligand>
</feature>
<keyword evidence="3 5" id="KW-0808">Transferase</keyword>
<dbReference type="InterPro" id="IPR050103">
    <property type="entry name" value="Class-III_PLP-dep_AT"/>
</dbReference>
<dbReference type="HAMAP" id="MF_01107">
    <property type="entry name" value="ArgD_aminotrans_3"/>
    <property type="match status" value="1"/>
</dbReference>
<feature type="binding site" evidence="5">
    <location>
        <begin position="96"/>
        <end position="97"/>
    </location>
    <ligand>
        <name>pyridoxal 5'-phosphate</name>
        <dbReference type="ChEBI" id="CHEBI:597326"/>
    </ligand>
</feature>
<dbReference type="GO" id="GO:0005737">
    <property type="term" value="C:cytoplasm"/>
    <property type="evidence" value="ECO:0007669"/>
    <property type="project" value="UniProtKB-SubCell"/>
</dbReference>
<dbReference type="Gene3D" id="3.40.640.10">
    <property type="entry name" value="Type I PLP-dependent aspartate aminotransferase-like (Major domain)"/>
    <property type="match status" value="1"/>
</dbReference>
<gene>
    <name evidence="5" type="primary">argD</name>
    <name evidence="6" type="ORF">CLV39_0871</name>
</gene>
<feature type="binding site" evidence="5">
    <location>
        <position position="272"/>
    </location>
    <ligand>
        <name>pyridoxal 5'-phosphate</name>
        <dbReference type="ChEBI" id="CHEBI:597326"/>
    </ligand>
</feature>
<dbReference type="CDD" id="cd00610">
    <property type="entry name" value="OAT_like"/>
    <property type="match status" value="1"/>
</dbReference>
<reference evidence="6 7" key="1">
    <citation type="submission" date="2018-10" db="EMBL/GenBank/DDBJ databases">
        <title>Genomic Encyclopedia of Archaeal and Bacterial Type Strains, Phase II (KMG-II): from individual species to whole genera.</title>
        <authorList>
            <person name="Goeker M."/>
        </authorList>
    </citation>
    <scope>NUCLEOTIDE SEQUENCE [LARGE SCALE GENOMIC DNA]</scope>
    <source>
        <strain evidence="6 7">VM1</strain>
    </source>
</reference>
<protein>
    <recommendedName>
        <fullName evidence="5">Acetylornithine aminotransferase</fullName>
        <shortName evidence="5">ACOAT</shortName>
        <ecNumber evidence="5">2.6.1.11</ecNumber>
    </recommendedName>
</protein>
<comment type="miscellaneous">
    <text evidence="5">May also have succinyldiaminopimelate aminotransferase activity, thus carrying out the corresponding step in lysine biosynthesis.</text>
</comment>
<evidence type="ECO:0000313" key="7">
    <source>
        <dbReference type="Proteomes" id="UP000280842"/>
    </source>
</evidence>
<sequence>MDYLMGNYARFDIYFEKGEGVYLYDDKGKKYIDMLAGIAVNTLGYAHPKLTEAICSQAKKLIHVSNLFKIKPQEEVAKILVENSIKDGKVFFCNSGAESNETAIKLVRKYFYDKGKSEKYEIITFTGGFHGRTIGSLTATAQPKYHEGFKPLLQGIKYAEFNNIESLKKALSEKTAAIMFEIIQGEGGINPIDKEFLKEIITIAKEKEILIVVDEVQTGIGRTGKFFAYQHFNIEPDIITSAKGIAGGVPAGAVIAKTDIAKSFTPGTHGSTFGGNYLAMTASKVVLNEVLQDGFLDEVYKKGEYLKDRLKKLGLTPRGLGLMIGVPLPENISVKDLVKVCLRNRLIVGMAGNNTLRFVPPLIINYNEIDEAIEILKKSLEEI</sequence>
<evidence type="ECO:0000256" key="3">
    <source>
        <dbReference type="ARBA" id="ARBA00022679"/>
    </source>
</evidence>
<comment type="pathway">
    <text evidence="5">Amino-acid biosynthesis; L-arginine biosynthesis; N(2)-acetyl-L-ornithine from L-glutamate: step 4/4.</text>
</comment>
<dbReference type="GO" id="GO:0042802">
    <property type="term" value="F:identical protein binding"/>
    <property type="evidence" value="ECO:0007669"/>
    <property type="project" value="TreeGrafter"/>
</dbReference>
<keyword evidence="1 5" id="KW-0032">Aminotransferase</keyword>
<evidence type="ECO:0000256" key="5">
    <source>
        <dbReference type="HAMAP-Rule" id="MF_01107"/>
    </source>
</evidence>
<organism evidence="6 7">
    <name type="scientific">Hydrogenothermus marinus</name>
    <dbReference type="NCBI Taxonomy" id="133270"/>
    <lineage>
        <taxon>Bacteria</taxon>
        <taxon>Pseudomonadati</taxon>
        <taxon>Aquificota</taxon>
        <taxon>Aquificia</taxon>
        <taxon>Aquificales</taxon>
        <taxon>Hydrogenothermaceae</taxon>
        <taxon>Hydrogenothermus</taxon>
    </lineage>
</organism>
<dbReference type="GO" id="GO:0030170">
    <property type="term" value="F:pyridoxal phosphate binding"/>
    <property type="evidence" value="ECO:0007669"/>
    <property type="project" value="InterPro"/>
</dbReference>
<keyword evidence="2 5" id="KW-0028">Amino-acid biosynthesis</keyword>
<dbReference type="Pfam" id="PF00202">
    <property type="entry name" value="Aminotran_3"/>
    <property type="match status" value="1"/>
</dbReference>
<dbReference type="EMBL" id="REFO01000011">
    <property type="protein sequence ID" value="RMA97215.1"/>
    <property type="molecule type" value="Genomic_DNA"/>
</dbReference>
<dbReference type="PROSITE" id="PS00600">
    <property type="entry name" value="AA_TRANSFER_CLASS_3"/>
    <property type="match status" value="1"/>
</dbReference>
<keyword evidence="4 5" id="KW-0663">Pyridoxal phosphate</keyword>
<dbReference type="GO" id="GO:0003992">
    <property type="term" value="F:N2-acetyl-L-ornithine:2-oxoglutarate 5-aminotransferase activity"/>
    <property type="evidence" value="ECO:0007669"/>
    <property type="project" value="UniProtKB-UniRule"/>
</dbReference>
<name>A0A3M0BRT9_9AQUI</name>
<dbReference type="GO" id="GO:0006526">
    <property type="term" value="P:L-arginine biosynthetic process"/>
    <property type="evidence" value="ECO:0007669"/>
    <property type="project" value="UniProtKB-UniRule"/>
</dbReference>
<comment type="subcellular location">
    <subcellularLocation>
        <location evidence="5">Cytoplasm</location>
    </subcellularLocation>
</comment>
<feature type="binding site" evidence="5">
    <location>
        <position position="132"/>
    </location>
    <ligand>
        <name>N(2)-acetyl-L-ornithine</name>
        <dbReference type="ChEBI" id="CHEBI:57805"/>
    </ligand>
</feature>
<comment type="similarity">
    <text evidence="5">Belongs to the class-III pyridoxal-phosphate-dependent aminotransferase family. ArgD subfamily.</text>
</comment>
<dbReference type="FunFam" id="3.40.640.10:FF:000004">
    <property type="entry name" value="Acetylornithine aminotransferase"/>
    <property type="match status" value="1"/>
</dbReference>
<dbReference type="InterPro" id="IPR015424">
    <property type="entry name" value="PyrdxlP-dep_Trfase"/>
</dbReference>
<dbReference type="UniPathway" id="UPA00068">
    <property type="reaction ID" value="UER00109"/>
</dbReference>
<keyword evidence="5" id="KW-0963">Cytoplasm</keyword>
<dbReference type="PANTHER" id="PTHR11986:SF79">
    <property type="entry name" value="ACETYLORNITHINE AMINOTRANSFERASE, MITOCHONDRIAL"/>
    <property type="match status" value="1"/>
</dbReference>
<proteinExistence type="inferred from homology"/>
<dbReference type="InterPro" id="IPR049704">
    <property type="entry name" value="Aminotrans_3_PPA_site"/>
</dbReference>
<dbReference type="InterPro" id="IPR005814">
    <property type="entry name" value="Aminotrans_3"/>
</dbReference>
<dbReference type="Proteomes" id="UP000280842">
    <property type="component" value="Unassembled WGS sequence"/>
</dbReference>
<comment type="cofactor">
    <cofactor evidence="5">
        <name>pyridoxal 5'-phosphate</name>
        <dbReference type="ChEBI" id="CHEBI:597326"/>
    </cofactor>
    <text evidence="5">Binds 1 pyridoxal phosphate per subunit.</text>
</comment>
<dbReference type="NCBIfam" id="NF002325">
    <property type="entry name" value="PRK01278.1"/>
    <property type="match status" value="1"/>
</dbReference>
<feature type="binding site" evidence="5">
    <location>
        <position position="271"/>
    </location>
    <ligand>
        <name>N(2)-acetyl-L-ornithine</name>
        <dbReference type="ChEBI" id="CHEBI:57805"/>
    </ligand>
</feature>
<dbReference type="EC" id="2.6.1.11" evidence="5"/>
<feature type="modified residue" description="N6-(pyridoxal phosphate)lysine" evidence="5">
    <location>
        <position position="243"/>
    </location>
</feature>
<evidence type="ECO:0000313" key="6">
    <source>
        <dbReference type="EMBL" id="RMA97215.1"/>
    </source>
</evidence>
<evidence type="ECO:0000256" key="4">
    <source>
        <dbReference type="ARBA" id="ARBA00022898"/>
    </source>
</evidence>
<dbReference type="InterPro" id="IPR015422">
    <property type="entry name" value="PyrdxlP-dep_Trfase_small"/>
</dbReference>
<comment type="catalytic activity">
    <reaction evidence="5">
        <text>N(2)-acetyl-L-ornithine + 2-oxoglutarate = N-acetyl-L-glutamate 5-semialdehyde + L-glutamate</text>
        <dbReference type="Rhea" id="RHEA:18049"/>
        <dbReference type="ChEBI" id="CHEBI:16810"/>
        <dbReference type="ChEBI" id="CHEBI:29123"/>
        <dbReference type="ChEBI" id="CHEBI:29985"/>
        <dbReference type="ChEBI" id="CHEBI:57805"/>
        <dbReference type="EC" id="2.6.1.11"/>
    </reaction>
</comment>
<dbReference type="InterPro" id="IPR004636">
    <property type="entry name" value="AcOrn/SuccOrn_fam"/>
</dbReference>
<feature type="binding site" evidence="5">
    <location>
        <begin position="214"/>
        <end position="217"/>
    </location>
    <ligand>
        <name>pyridoxal 5'-phosphate</name>
        <dbReference type="ChEBI" id="CHEBI:597326"/>
    </ligand>
</feature>
<keyword evidence="5" id="KW-0055">Arginine biosynthesis</keyword>
<evidence type="ECO:0000256" key="1">
    <source>
        <dbReference type="ARBA" id="ARBA00022576"/>
    </source>
</evidence>
<dbReference type="AlphaFoldDB" id="A0A3M0BRT9"/>
<comment type="caution">
    <text evidence="6">The sequence shown here is derived from an EMBL/GenBank/DDBJ whole genome shotgun (WGS) entry which is preliminary data.</text>
</comment>
<dbReference type="PIRSF" id="PIRSF000521">
    <property type="entry name" value="Transaminase_4ab_Lys_Orn"/>
    <property type="match status" value="1"/>
</dbReference>
<dbReference type="SUPFAM" id="SSF53383">
    <property type="entry name" value="PLP-dependent transferases"/>
    <property type="match status" value="1"/>
</dbReference>